<dbReference type="GO" id="GO:0000155">
    <property type="term" value="F:phosphorelay sensor kinase activity"/>
    <property type="evidence" value="ECO:0007669"/>
    <property type="project" value="InterPro"/>
</dbReference>
<dbReference type="PROSITE" id="PS50109">
    <property type="entry name" value="HIS_KIN"/>
    <property type="match status" value="1"/>
</dbReference>
<dbReference type="Pfam" id="PF00512">
    <property type="entry name" value="HisKA"/>
    <property type="match status" value="1"/>
</dbReference>
<proteinExistence type="predicted"/>
<dbReference type="AlphaFoldDB" id="A0A4R9FLC9"/>
<keyword evidence="3 6" id="KW-0597">Phosphoprotein</keyword>
<name>A0A4R9FLC9_9LEPT</name>
<dbReference type="NCBIfam" id="TIGR00229">
    <property type="entry name" value="sensory_box"/>
    <property type="match status" value="2"/>
</dbReference>
<dbReference type="InterPro" id="IPR003661">
    <property type="entry name" value="HisK_dim/P_dom"/>
</dbReference>
<dbReference type="SMART" id="SM00387">
    <property type="entry name" value="HATPase_c"/>
    <property type="match status" value="1"/>
</dbReference>
<dbReference type="SUPFAM" id="SSF55874">
    <property type="entry name" value="ATPase domain of HSP90 chaperone/DNA topoisomerase II/histidine kinase"/>
    <property type="match status" value="1"/>
</dbReference>
<dbReference type="InterPro" id="IPR013655">
    <property type="entry name" value="PAS_fold_3"/>
</dbReference>
<keyword evidence="12" id="KW-1185">Reference proteome</keyword>
<feature type="domain" description="PAS" evidence="9">
    <location>
        <begin position="167"/>
        <end position="240"/>
    </location>
</feature>
<dbReference type="InterPro" id="IPR004358">
    <property type="entry name" value="Sig_transdc_His_kin-like_C"/>
</dbReference>
<dbReference type="PANTHER" id="PTHR43304:SF1">
    <property type="entry name" value="PAC DOMAIN-CONTAINING PROTEIN"/>
    <property type="match status" value="1"/>
</dbReference>
<dbReference type="Pfam" id="PF02518">
    <property type="entry name" value="HATPase_c"/>
    <property type="match status" value="1"/>
</dbReference>
<dbReference type="PANTHER" id="PTHR43304">
    <property type="entry name" value="PHYTOCHROME-LIKE PROTEIN CPH1"/>
    <property type="match status" value="1"/>
</dbReference>
<dbReference type="SMART" id="SM00086">
    <property type="entry name" value="PAC"/>
    <property type="match status" value="2"/>
</dbReference>
<dbReference type="EMBL" id="RQEP01000019">
    <property type="protein sequence ID" value="TGJ99461.1"/>
    <property type="molecule type" value="Genomic_DNA"/>
</dbReference>
<gene>
    <name evidence="11" type="ORF">EHO59_16525</name>
</gene>
<evidence type="ECO:0000256" key="3">
    <source>
        <dbReference type="ARBA" id="ARBA00022553"/>
    </source>
</evidence>
<dbReference type="InterPro" id="IPR052162">
    <property type="entry name" value="Sensor_kinase/Photoreceptor"/>
</dbReference>
<dbReference type="EC" id="2.7.13.3" evidence="2"/>
<dbReference type="PROSITE" id="PS50110">
    <property type="entry name" value="RESPONSE_REGULATORY"/>
    <property type="match status" value="1"/>
</dbReference>
<dbReference type="SMART" id="SM00091">
    <property type="entry name" value="PAS"/>
    <property type="match status" value="2"/>
</dbReference>
<dbReference type="Pfam" id="PF08447">
    <property type="entry name" value="PAS_3"/>
    <property type="match status" value="2"/>
</dbReference>
<dbReference type="SUPFAM" id="SSF55785">
    <property type="entry name" value="PYP-like sensor domain (PAS domain)"/>
    <property type="match status" value="2"/>
</dbReference>
<dbReference type="Proteomes" id="UP000297453">
    <property type="component" value="Unassembled WGS sequence"/>
</dbReference>
<dbReference type="Gene3D" id="3.30.450.20">
    <property type="entry name" value="PAS domain"/>
    <property type="match status" value="2"/>
</dbReference>
<evidence type="ECO:0000256" key="6">
    <source>
        <dbReference type="PROSITE-ProRule" id="PRU00169"/>
    </source>
</evidence>
<evidence type="ECO:0000259" key="10">
    <source>
        <dbReference type="PROSITE" id="PS50113"/>
    </source>
</evidence>
<feature type="domain" description="Response regulatory" evidence="8">
    <location>
        <begin position="545"/>
        <end position="660"/>
    </location>
</feature>
<dbReference type="PRINTS" id="PR00344">
    <property type="entry name" value="BCTRLSENSOR"/>
</dbReference>
<comment type="catalytic activity">
    <reaction evidence="1">
        <text>ATP + protein L-histidine = ADP + protein N-phospho-L-histidine.</text>
        <dbReference type="EC" id="2.7.13.3"/>
    </reaction>
</comment>
<feature type="domain" description="PAS" evidence="9">
    <location>
        <begin position="40"/>
        <end position="110"/>
    </location>
</feature>
<dbReference type="Gene3D" id="3.30.565.10">
    <property type="entry name" value="Histidine kinase-like ATPase, C-terminal domain"/>
    <property type="match status" value="1"/>
</dbReference>
<dbReference type="PROSITE" id="PS50112">
    <property type="entry name" value="PAS"/>
    <property type="match status" value="2"/>
</dbReference>
<evidence type="ECO:0000256" key="4">
    <source>
        <dbReference type="ARBA" id="ARBA00022679"/>
    </source>
</evidence>
<dbReference type="InterPro" id="IPR005467">
    <property type="entry name" value="His_kinase_dom"/>
</dbReference>
<dbReference type="InterPro" id="IPR011006">
    <property type="entry name" value="CheY-like_superfamily"/>
</dbReference>
<organism evidence="11 12">
    <name type="scientific">Leptospira semungkisensis</name>
    <dbReference type="NCBI Taxonomy" id="2484985"/>
    <lineage>
        <taxon>Bacteria</taxon>
        <taxon>Pseudomonadati</taxon>
        <taxon>Spirochaetota</taxon>
        <taxon>Spirochaetia</taxon>
        <taxon>Leptospirales</taxon>
        <taxon>Leptospiraceae</taxon>
        <taxon>Leptospira</taxon>
    </lineage>
</organism>
<evidence type="ECO:0000313" key="11">
    <source>
        <dbReference type="EMBL" id="TGJ99461.1"/>
    </source>
</evidence>
<feature type="domain" description="Histidine kinase" evidence="7">
    <location>
        <begin position="307"/>
        <end position="523"/>
    </location>
</feature>
<evidence type="ECO:0000256" key="5">
    <source>
        <dbReference type="ARBA" id="ARBA00022777"/>
    </source>
</evidence>
<sequence length="660" mass="75109">MKEDEDMQDCKIDPSDLDHLPLFSETDANSKINWNDWFCQVSHFKNIIQHSSDGFAIISLEGKFISANPGLGKILGYTEKEFLELNYQSLTHPSDLGSDMDSIQALLSGDGSAFRREKRYKHKSGQFIWIQLDLTLIRDEEGFPQYFAAQLQEISERKRSEKALKESEEKFRQLSETIDEAFWMKDAETQKLLYVSPAYERIWGRSIDSLFENPDSWLNSVHPDDLHLALQSIPKQKEDGNKNEKFRIRLPDGTERWIRLRTFPVFGSDGRFERILGVARDVTQHHELERQLAHSQRMESIGSLAGGVAHDFNNLLTVILGFSTLLEKNRNNPEKILQSVEVIRKTAERGTALVRQLLTLARKVESYFQPIFLNDLISEALNIARSTFPKTISIQSDISTDGIKINADYTQIHQIFLNLILNAKDAMPAGGNLSVTLRTADDPLSDKKCKCAVIEVKDNGIGMDEETKRKIFDPFFTTKEPGKGTGLGLALVYGILENHKGRITVESSIGQGTKFTVYIPLLSEKKKENTSQESQTKEEKKDKRTVLLIEDEEMIRIPLANYLSEFGHHLYTAQDGEEAINVYNQNRERIDVVICDLNLPKGNGLEILKKIRATDPEIPLFLASGYIDPKIKADLEGIGFKCIIQKPYHFESILKKIQNI</sequence>
<dbReference type="CDD" id="cd00082">
    <property type="entry name" value="HisKA"/>
    <property type="match status" value="1"/>
</dbReference>
<dbReference type="InterPro" id="IPR000014">
    <property type="entry name" value="PAS"/>
</dbReference>
<dbReference type="PROSITE" id="PS50113">
    <property type="entry name" value="PAC"/>
    <property type="match status" value="2"/>
</dbReference>
<keyword evidence="4" id="KW-0808">Transferase</keyword>
<protein>
    <recommendedName>
        <fullName evidence="2">histidine kinase</fullName>
        <ecNumber evidence="2">2.7.13.3</ecNumber>
    </recommendedName>
</protein>
<dbReference type="SMART" id="SM00448">
    <property type="entry name" value="REC"/>
    <property type="match status" value="1"/>
</dbReference>
<dbReference type="CDD" id="cd00156">
    <property type="entry name" value="REC"/>
    <property type="match status" value="1"/>
</dbReference>
<dbReference type="InterPro" id="IPR035965">
    <property type="entry name" value="PAS-like_dom_sf"/>
</dbReference>
<comment type="caution">
    <text evidence="11">The sequence shown here is derived from an EMBL/GenBank/DDBJ whole genome shotgun (WGS) entry which is preliminary data.</text>
</comment>
<dbReference type="SUPFAM" id="SSF47384">
    <property type="entry name" value="Homodimeric domain of signal transducing histidine kinase"/>
    <property type="match status" value="1"/>
</dbReference>
<dbReference type="InterPro" id="IPR036097">
    <property type="entry name" value="HisK_dim/P_sf"/>
</dbReference>
<dbReference type="SMART" id="SM00388">
    <property type="entry name" value="HisKA"/>
    <property type="match status" value="1"/>
</dbReference>
<dbReference type="InterPro" id="IPR036890">
    <property type="entry name" value="HATPase_C_sf"/>
</dbReference>
<accession>A0A4R9FLC9</accession>
<feature type="domain" description="PAC" evidence="10">
    <location>
        <begin position="114"/>
        <end position="166"/>
    </location>
</feature>
<dbReference type="InterPro" id="IPR003594">
    <property type="entry name" value="HATPase_dom"/>
</dbReference>
<evidence type="ECO:0000259" key="8">
    <source>
        <dbReference type="PROSITE" id="PS50110"/>
    </source>
</evidence>
<dbReference type="InterPro" id="IPR000700">
    <property type="entry name" value="PAS-assoc_C"/>
</dbReference>
<feature type="modified residue" description="4-aspartylphosphate" evidence="6">
    <location>
        <position position="596"/>
    </location>
</feature>
<dbReference type="CDD" id="cd00130">
    <property type="entry name" value="PAS"/>
    <property type="match status" value="2"/>
</dbReference>
<dbReference type="InterPro" id="IPR001789">
    <property type="entry name" value="Sig_transdc_resp-reg_receiver"/>
</dbReference>
<evidence type="ECO:0000313" key="12">
    <source>
        <dbReference type="Proteomes" id="UP000297453"/>
    </source>
</evidence>
<evidence type="ECO:0000256" key="2">
    <source>
        <dbReference type="ARBA" id="ARBA00012438"/>
    </source>
</evidence>
<feature type="domain" description="PAC" evidence="10">
    <location>
        <begin position="242"/>
        <end position="294"/>
    </location>
</feature>
<reference evidence="11" key="1">
    <citation type="journal article" date="2019" name="PLoS Negl. Trop. Dis.">
        <title>Revisiting the worldwide diversity of Leptospira species in the environment.</title>
        <authorList>
            <person name="Vincent A.T."/>
            <person name="Schiettekatte O."/>
            <person name="Bourhy P."/>
            <person name="Veyrier F.J."/>
            <person name="Picardeau M."/>
        </authorList>
    </citation>
    <scope>NUCLEOTIDE SEQUENCE [LARGE SCALE GENOMIC DNA]</scope>
    <source>
        <strain evidence="11">SSS9</strain>
    </source>
</reference>
<evidence type="ECO:0000259" key="9">
    <source>
        <dbReference type="PROSITE" id="PS50112"/>
    </source>
</evidence>
<dbReference type="OrthoDB" id="9815750at2"/>
<dbReference type="Gene3D" id="3.40.50.2300">
    <property type="match status" value="1"/>
</dbReference>
<dbReference type="SUPFAM" id="SSF52172">
    <property type="entry name" value="CheY-like"/>
    <property type="match status" value="1"/>
</dbReference>
<dbReference type="Gene3D" id="1.10.287.130">
    <property type="match status" value="1"/>
</dbReference>
<evidence type="ECO:0000256" key="1">
    <source>
        <dbReference type="ARBA" id="ARBA00000085"/>
    </source>
</evidence>
<dbReference type="Pfam" id="PF00072">
    <property type="entry name" value="Response_reg"/>
    <property type="match status" value="1"/>
</dbReference>
<dbReference type="InterPro" id="IPR001610">
    <property type="entry name" value="PAC"/>
</dbReference>
<keyword evidence="5" id="KW-0418">Kinase</keyword>
<evidence type="ECO:0000259" key="7">
    <source>
        <dbReference type="PROSITE" id="PS50109"/>
    </source>
</evidence>